<accession>A0A9D1LFA5</accession>
<evidence type="ECO:0000256" key="10">
    <source>
        <dbReference type="ARBA" id="ARBA00023125"/>
    </source>
</evidence>
<dbReference type="SUPFAM" id="SSF52540">
    <property type="entry name" value="P-loop containing nucleoside triphosphate hydrolases"/>
    <property type="match status" value="1"/>
</dbReference>
<dbReference type="HAMAP" id="MF_01485">
    <property type="entry name" value="RecB"/>
    <property type="match status" value="1"/>
</dbReference>
<keyword evidence="5 16" id="KW-0378">Hydrolase</keyword>
<reference evidence="19" key="1">
    <citation type="submission" date="2020-10" db="EMBL/GenBank/DDBJ databases">
        <authorList>
            <person name="Gilroy R."/>
        </authorList>
    </citation>
    <scope>NUCLEOTIDE SEQUENCE</scope>
    <source>
        <strain evidence="19">7463</strain>
    </source>
</reference>
<evidence type="ECO:0000256" key="11">
    <source>
        <dbReference type="ARBA" id="ARBA00023204"/>
    </source>
</evidence>
<comment type="caution">
    <text evidence="19">The sequence shown here is derived from an EMBL/GenBank/DDBJ whole genome shotgun (WGS) entry which is preliminary data.</text>
</comment>
<dbReference type="Gene3D" id="3.90.320.10">
    <property type="match status" value="1"/>
</dbReference>
<dbReference type="GO" id="GO:0046872">
    <property type="term" value="F:metal ion binding"/>
    <property type="evidence" value="ECO:0007669"/>
    <property type="project" value="UniProtKB-KW"/>
</dbReference>
<comment type="catalytic activity">
    <reaction evidence="13">
        <text>Couples ATP hydrolysis with the unwinding of duplex DNA by translocating in the 3'-5' direction.</text>
        <dbReference type="EC" id="5.6.2.4"/>
    </reaction>
</comment>
<feature type="domain" description="UvrD-like helicase C-terminal" evidence="18">
    <location>
        <begin position="389"/>
        <end position="654"/>
    </location>
</feature>
<dbReference type="EC" id="5.6.2.4" evidence="14"/>
<keyword evidence="6 16" id="KW-0347">Helicase</keyword>
<dbReference type="PANTHER" id="PTHR11070:SF23">
    <property type="entry name" value="RECBCD ENZYME SUBUNIT RECB"/>
    <property type="match status" value="1"/>
</dbReference>
<evidence type="ECO:0000313" key="20">
    <source>
        <dbReference type="Proteomes" id="UP000824083"/>
    </source>
</evidence>
<feature type="non-terminal residue" evidence="19">
    <location>
        <position position="1089"/>
    </location>
</feature>
<dbReference type="Pfam" id="PF00580">
    <property type="entry name" value="UvrD-helicase"/>
    <property type="match status" value="1"/>
</dbReference>
<protein>
    <recommendedName>
        <fullName evidence="14">DNA 3'-5' helicase</fullName>
        <ecNumber evidence="14">5.6.2.4</ecNumber>
    </recommendedName>
</protein>
<evidence type="ECO:0000256" key="3">
    <source>
        <dbReference type="ARBA" id="ARBA00022741"/>
    </source>
</evidence>
<dbReference type="InterPro" id="IPR014017">
    <property type="entry name" value="DNA_helicase_UvrD-like_C"/>
</dbReference>
<evidence type="ECO:0000256" key="12">
    <source>
        <dbReference type="ARBA" id="ARBA00023235"/>
    </source>
</evidence>
<name>A0A9D1LFA5_9BURK</name>
<dbReference type="GO" id="GO:0008854">
    <property type="term" value="F:exodeoxyribonuclease V activity"/>
    <property type="evidence" value="ECO:0007669"/>
    <property type="project" value="InterPro"/>
</dbReference>
<reference evidence="19" key="2">
    <citation type="journal article" date="2021" name="PeerJ">
        <title>Extensive microbial diversity within the chicken gut microbiome revealed by metagenomics and culture.</title>
        <authorList>
            <person name="Gilroy R."/>
            <person name="Ravi A."/>
            <person name="Getino M."/>
            <person name="Pursley I."/>
            <person name="Horton D.L."/>
            <person name="Alikhan N.F."/>
            <person name="Baker D."/>
            <person name="Gharbi K."/>
            <person name="Hall N."/>
            <person name="Watson M."/>
            <person name="Adriaenssens E.M."/>
            <person name="Foster-Nyarko E."/>
            <person name="Jarju S."/>
            <person name="Secka A."/>
            <person name="Antonio M."/>
            <person name="Oren A."/>
            <person name="Chaudhuri R.R."/>
            <person name="La Ragione R."/>
            <person name="Hildebrand F."/>
            <person name="Pallen M.J."/>
        </authorList>
    </citation>
    <scope>NUCLEOTIDE SEQUENCE</scope>
    <source>
        <strain evidence="19">7463</strain>
    </source>
</reference>
<dbReference type="CDD" id="cd22352">
    <property type="entry name" value="RecB_C-like"/>
    <property type="match status" value="1"/>
</dbReference>
<dbReference type="Gene3D" id="1.10.486.10">
    <property type="entry name" value="PCRA, domain 4"/>
    <property type="match status" value="1"/>
</dbReference>
<dbReference type="PANTHER" id="PTHR11070">
    <property type="entry name" value="UVRD / RECB / PCRA DNA HELICASE FAMILY MEMBER"/>
    <property type="match status" value="1"/>
</dbReference>
<evidence type="ECO:0000256" key="9">
    <source>
        <dbReference type="ARBA" id="ARBA00022842"/>
    </source>
</evidence>
<evidence type="ECO:0000256" key="7">
    <source>
        <dbReference type="ARBA" id="ARBA00022839"/>
    </source>
</evidence>
<sequence length="1089" mass="124306">MRREFDVVNAQLKGRKLIEASAGTGKTYSLIHIVARLIVEENIPIERLLLVTFTKAATAELKMRVRELLVKAYEAYTESKEDDPRYDPTLLKLVTKWRGLHINPTVFHEAIDRLDDASICTIHSFCQKMLEEHKFSSSEGFDFEIADDSDLRQEVIEHFLREQLSSTDSNDLKKVLIDHQPWESILKALSATPKESKWQLFKDLLFVDPKTGKHDKKAWKETPEQIALEESVRKLLLQFIEWAPDELKRRKRESGLRSFDDLLIDMYEELNNTAFVQRVQSRYDAILIDEFQDTDPVQYTIFKRLFLDPSGPAKAVYFVGDPKQSIYRFRNADLNTYLAAQDEIGEICELKVNYRSCPELLSGINQYFSQAQEAFLDTGIHYSPITAGAKKTPLLIKNGENFEPLPAFELWTRFESNLNPAGNRNQQAQMIANEIAALLSGNVYKNEKDKLKPGDIAVLVRHKTNVPLLIDALAKKGIRVLFQDESNIFATEEAREMLRIIEAIESPQDIRAIRQARATRLMGESINDIVPEAFENNGDETISDKASLRARELIEEAGRIWTKRGFAASIAKIMLECATQKRLLPVLNGERCLANYQQLIELLQQASQSLKGISGLARWLKQQIASPRDDDDYRLRLDSDADLVNVMTIHKSKGLEYPVIFTLFANELVTNNSWHFRTCVFKEIVKGQIVYNISFIRLNPDVLESINHENDLENLRLAYVAMTRASQRLVLPLPYYKSRKELVGFCNAFTQILTGSASPQADSAAQAFKNLQKNASDGMLFKSISDEPEVPSWAMKATPRDNAVNNGDHLEAAKAQVIATSWFPTSYTAIARGATETTESLTLMQEKEDSGDDDWSEVAELEKNAAPKDSQSLTIMDFERGLESGTFLHSLFERIDFNIVKNANDGSPEAENTLNQTLKRLMTPFQYHLQPQGLEGYLPVFNRLMKDVLCSTIVAKSVFDTEKDMRLCEITNDRKTPEMNFTIAIGEPSEGRLPVTAKNLSLLLEHFDSIYHIQIENDKELRGYLTGAIDLAFEFEGKYFVLDWKGTKLADRPEDFTEQRILKEIDRHHYSLQYLIYLVALRRHLRFCG</sequence>
<dbReference type="EMBL" id="DVMY01000005">
    <property type="protein sequence ID" value="HIU36686.1"/>
    <property type="molecule type" value="Genomic_DNA"/>
</dbReference>
<dbReference type="GO" id="GO:0000725">
    <property type="term" value="P:recombinational repair"/>
    <property type="evidence" value="ECO:0007669"/>
    <property type="project" value="TreeGrafter"/>
</dbReference>
<feature type="binding site" evidence="16">
    <location>
        <begin position="20"/>
        <end position="27"/>
    </location>
    <ligand>
        <name>ATP</name>
        <dbReference type="ChEBI" id="CHEBI:30616"/>
    </ligand>
</feature>
<dbReference type="AlphaFoldDB" id="A0A9D1LFA5"/>
<keyword evidence="9" id="KW-0460">Magnesium</keyword>
<dbReference type="Proteomes" id="UP000824083">
    <property type="component" value="Unassembled WGS sequence"/>
</dbReference>
<comment type="catalytic activity">
    <reaction evidence="15">
        <text>ATP + H2O = ADP + phosphate + H(+)</text>
        <dbReference type="Rhea" id="RHEA:13065"/>
        <dbReference type="ChEBI" id="CHEBI:15377"/>
        <dbReference type="ChEBI" id="CHEBI:15378"/>
        <dbReference type="ChEBI" id="CHEBI:30616"/>
        <dbReference type="ChEBI" id="CHEBI:43474"/>
        <dbReference type="ChEBI" id="CHEBI:456216"/>
        <dbReference type="EC" id="5.6.2.4"/>
    </reaction>
</comment>
<dbReference type="GO" id="GO:0009338">
    <property type="term" value="C:exodeoxyribonuclease V complex"/>
    <property type="evidence" value="ECO:0007669"/>
    <property type="project" value="TreeGrafter"/>
</dbReference>
<gene>
    <name evidence="19" type="ORF">IAC56_00160</name>
</gene>
<dbReference type="InterPro" id="IPR011604">
    <property type="entry name" value="PDDEXK-like_dom_sf"/>
</dbReference>
<evidence type="ECO:0000259" key="17">
    <source>
        <dbReference type="PROSITE" id="PS51198"/>
    </source>
</evidence>
<dbReference type="GO" id="GO:0043138">
    <property type="term" value="F:3'-5' DNA helicase activity"/>
    <property type="evidence" value="ECO:0007669"/>
    <property type="project" value="UniProtKB-EC"/>
</dbReference>
<dbReference type="InterPro" id="IPR027417">
    <property type="entry name" value="P-loop_NTPase"/>
</dbReference>
<keyword evidence="3 16" id="KW-0547">Nucleotide-binding</keyword>
<evidence type="ECO:0000256" key="6">
    <source>
        <dbReference type="ARBA" id="ARBA00022806"/>
    </source>
</evidence>
<keyword evidence="11" id="KW-0234">DNA repair</keyword>
<keyword evidence="2" id="KW-0479">Metal-binding</keyword>
<evidence type="ECO:0000256" key="16">
    <source>
        <dbReference type="PROSITE-ProRule" id="PRU00560"/>
    </source>
</evidence>
<keyword evidence="12" id="KW-0413">Isomerase</keyword>
<evidence type="ECO:0000256" key="1">
    <source>
        <dbReference type="ARBA" id="ARBA00022722"/>
    </source>
</evidence>
<keyword evidence="4" id="KW-0227">DNA damage</keyword>
<dbReference type="GO" id="GO:0005829">
    <property type="term" value="C:cytosol"/>
    <property type="evidence" value="ECO:0007669"/>
    <property type="project" value="TreeGrafter"/>
</dbReference>
<evidence type="ECO:0000313" key="19">
    <source>
        <dbReference type="EMBL" id="HIU36686.1"/>
    </source>
</evidence>
<evidence type="ECO:0000256" key="13">
    <source>
        <dbReference type="ARBA" id="ARBA00034617"/>
    </source>
</evidence>
<dbReference type="CDD" id="cd17932">
    <property type="entry name" value="DEXQc_UvrD"/>
    <property type="match status" value="1"/>
</dbReference>
<feature type="domain" description="UvrD-like helicase ATP-binding" evidence="17">
    <location>
        <begin position="1"/>
        <end position="357"/>
    </location>
</feature>
<keyword evidence="10" id="KW-0238">DNA-binding</keyword>
<evidence type="ECO:0000259" key="18">
    <source>
        <dbReference type="PROSITE" id="PS51217"/>
    </source>
</evidence>
<dbReference type="Pfam" id="PF13361">
    <property type="entry name" value="UvrD_C"/>
    <property type="match status" value="1"/>
</dbReference>
<keyword evidence="8 16" id="KW-0067">ATP-binding</keyword>
<evidence type="ECO:0000256" key="4">
    <source>
        <dbReference type="ARBA" id="ARBA00022763"/>
    </source>
</evidence>
<dbReference type="PROSITE" id="PS51198">
    <property type="entry name" value="UVRD_HELICASE_ATP_BIND"/>
    <property type="match status" value="1"/>
</dbReference>
<proteinExistence type="inferred from homology"/>
<evidence type="ECO:0000256" key="8">
    <source>
        <dbReference type="ARBA" id="ARBA00022840"/>
    </source>
</evidence>
<evidence type="ECO:0000256" key="15">
    <source>
        <dbReference type="ARBA" id="ARBA00048988"/>
    </source>
</evidence>
<keyword evidence="7" id="KW-0269">Exonuclease</keyword>
<dbReference type="PROSITE" id="PS51217">
    <property type="entry name" value="UVRD_HELICASE_CTER"/>
    <property type="match status" value="1"/>
</dbReference>
<dbReference type="InterPro" id="IPR000212">
    <property type="entry name" value="DNA_helicase_UvrD/REP"/>
</dbReference>
<dbReference type="InterPro" id="IPR011335">
    <property type="entry name" value="Restrct_endonuc-II-like"/>
</dbReference>
<dbReference type="Gene3D" id="1.10.3170.10">
    <property type="entry name" value="Recbcd, chain B, domain 2"/>
    <property type="match status" value="1"/>
</dbReference>
<dbReference type="SUPFAM" id="SSF52980">
    <property type="entry name" value="Restriction endonuclease-like"/>
    <property type="match status" value="1"/>
</dbReference>
<dbReference type="InterPro" id="IPR004586">
    <property type="entry name" value="RecB"/>
</dbReference>
<dbReference type="GO" id="GO:0005524">
    <property type="term" value="F:ATP binding"/>
    <property type="evidence" value="ECO:0007669"/>
    <property type="project" value="UniProtKB-UniRule"/>
</dbReference>
<evidence type="ECO:0000256" key="5">
    <source>
        <dbReference type="ARBA" id="ARBA00022801"/>
    </source>
</evidence>
<dbReference type="InterPro" id="IPR014016">
    <property type="entry name" value="UvrD-like_ATP-bd"/>
</dbReference>
<dbReference type="GO" id="GO:0003677">
    <property type="term" value="F:DNA binding"/>
    <property type="evidence" value="ECO:0007669"/>
    <property type="project" value="UniProtKB-KW"/>
</dbReference>
<keyword evidence="1" id="KW-0540">Nuclease</keyword>
<evidence type="ECO:0000256" key="2">
    <source>
        <dbReference type="ARBA" id="ARBA00022723"/>
    </source>
</evidence>
<evidence type="ECO:0000256" key="14">
    <source>
        <dbReference type="ARBA" id="ARBA00034808"/>
    </source>
</evidence>
<organism evidence="19 20">
    <name type="scientific">Candidatus Aphodousia faecigallinarum</name>
    <dbReference type="NCBI Taxonomy" id="2840677"/>
    <lineage>
        <taxon>Bacteria</taxon>
        <taxon>Pseudomonadati</taxon>
        <taxon>Pseudomonadota</taxon>
        <taxon>Betaproteobacteria</taxon>
        <taxon>Burkholderiales</taxon>
        <taxon>Sutterellaceae</taxon>
        <taxon>Sutterellaceae incertae sedis</taxon>
        <taxon>Candidatus Aphodousia</taxon>
    </lineage>
</organism>
<dbReference type="Gene3D" id="3.40.50.300">
    <property type="entry name" value="P-loop containing nucleotide triphosphate hydrolases"/>
    <property type="match status" value="3"/>
</dbReference>